<gene>
    <name evidence="16" type="primary">E6</name>
</gene>
<keyword evidence="8 16" id="KW-0862">Zinc</keyword>
<feature type="zinc finger region" evidence="16">
    <location>
        <begin position="27"/>
        <end position="63"/>
    </location>
</feature>
<keyword evidence="7 16" id="KW-0863">Zinc-finger</keyword>
<keyword evidence="5 16" id="KW-1090">Inhibition of host innate immune response by virus</keyword>
<dbReference type="GO" id="GO:0039502">
    <property type="term" value="P:symbiont-mediated suppression of host type I interferon-mediated signaling pathway"/>
    <property type="evidence" value="ECO:0007669"/>
    <property type="project" value="UniProtKB-UniRule"/>
</dbReference>
<comment type="subunit">
    <text evidence="16">Forms homodimers. Interacts with ubiquitin-protein ligase UBE3A/E6-AP; this interaction stimulates UBE3A ubiquitin activity. Interacts with host BAK1.</text>
</comment>
<evidence type="ECO:0000256" key="4">
    <source>
        <dbReference type="ARBA" id="ARBA00022581"/>
    </source>
</evidence>
<dbReference type="EMBL" id="MH777171">
    <property type="protein sequence ID" value="AYA93497.1"/>
    <property type="molecule type" value="Genomic_DNA"/>
</dbReference>
<evidence type="ECO:0000256" key="6">
    <source>
        <dbReference type="ARBA" id="ARBA00022723"/>
    </source>
</evidence>
<evidence type="ECO:0000256" key="3">
    <source>
        <dbReference type="ARBA" id="ARBA00022562"/>
    </source>
</evidence>
<evidence type="ECO:0000256" key="7">
    <source>
        <dbReference type="ARBA" id="ARBA00022771"/>
    </source>
</evidence>
<keyword evidence="10 16" id="KW-0238">DNA-binding</keyword>
<dbReference type="GO" id="GO:0052170">
    <property type="term" value="P:symbiont-mediated suppression of host innate immune response"/>
    <property type="evidence" value="ECO:0007669"/>
    <property type="project" value="UniProtKB-KW"/>
</dbReference>
<dbReference type="InterPro" id="IPR001334">
    <property type="entry name" value="E6"/>
</dbReference>
<comment type="similarity">
    <text evidence="1 16 17">Belongs to the papillomaviridae E6 protein family.</text>
</comment>
<dbReference type="HAMAP" id="MF_04006">
    <property type="entry name" value="HPV_E6"/>
    <property type="match status" value="1"/>
</dbReference>
<keyword evidence="3 16" id="KW-1048">Host nucleus</keyword>
<comment type="caution">
    <text evidence="16">Lacks conserved residue(s) required for the propagation of feature annotation.</text>
</comment>
<sequence length="140" mass="16485">MAALKPCNLYDYCNEYGLSLFDVTLPCIFCKHDLNFLSLADFHAKTLQLLHKDNICYACCAECLRLSARFEVENHFQCSVEARFFTTLCEKPLHEITVRCIDCYRLLDYIEKFDCCAAELPFCLVRGRWRNYCRHCIKKL</sequence>
<accession>A0A385PHV1</accession>
<dbReference type="Gene3D" id="3.30.240.40">
    <property type="entry name" value="E6 early regulatory protein"/>
    <property type="match status" value="2"/>
</dbReference>
<dbReference type="InterPro" id="IPR038575">
    <property type="entry name" value="E6_sf"/>
</dbReference>
<keyword evidence="4 16" id="KW-0945">Host-virus interaction</keyword>
<keyword evidence="9 16" id="KW-0805">Transcription regulation</keyword>
<keyword evidence="14 16" id="KW-0899">Viral immunoevasion</keyword>
<evidence type="ECO:0000256" key="12">
    <source>
        <dbReference type="ARBA" id="ARBA00023163"/>
    </source>
</evidence>
<dbReference type="GO" id="GO:0052150">
    <property type="term" value="P:symbiont-mediated perturbation of host apoptosis"/>
    <property type="evidence" value="ECO:0007669"/>
    <property type="project" value="UniProtKB-KW"/>
</dbReference>
<dbReference type="SUPFAM" id="SSF161229">
    <property type="entry name" value="E6 C-terminal domain-like"/>
    <property type="match status" value="2"/>
</dbReference>
<feature type="zinc finger region" evidence="16">
    <location>
        <begin position="100"/>
        <end position="136"/>
    </location>
</feature>
<evidence type="ECO:0000256" key="17">
    <source>
        <dbReference type="RuleBase" id="RU363123"/>
    </source>
</evidence>
<dbReference type="GO" id="GO:0003677">
    <property type="term" value="F:DNA binding"/>
    <property type="evidence" value="ECO:0007669"/>
    <property type="project" value="UniProtKB-UniRule"/>
</dbReference>
<name>A0A385PHV1_9PAPI</name>
<evidence type="ECO:0000256" key="5">
    <source>
        <dbReference type="ARBA" id="ARBA00022632"/>
    </source>
</evidence>
<evidence type="ECO:0000256" key="15">
    <source>
        <dbReference type="ARBA" id="ARBA00023323"/>
    </source>
</evidence>
<dbReference type="GO" id="GO:0008270">
    <property type="term" value="F:zinc ion binding"/>
    <property type="evidence" value="ECO:0007669"/>
    <property type="project" value="UniProtKB-KW"/>
</dbReference>
<evidence type="ECO:0000256" key="14">
    <source>
        <dbReference type="ARBA" id="ARBA00023280"/>
    </source>
</evidence>
<dbReference type="GO" id="GO:0006355">
    <property type="term" value="P:regulation of DNA-templated transcription"/>
    <property type="evidence" value="ECO:0007669"/>
    <property type="project" value="UniProtKB-UniRule"/>
</dbReference>
<keyword evidence="13 16" id="KW-1035">Host cytoplasm</keyword>
<evidence type="ECO:0000256" key="16">
    <source>
        <dbReference type="HAMAP-Rule" id="MF_04006"/>
    </source>
</evidence>
<dbReference type="GO" id="GO:0042025">
    <property type="term" value="C:host cell nucleus"/>
    <property type="evidence" value="ECO:0007669"/>
    <property type="project" value="UniProtKB-SubCell"/>
</dbReference>
<comment type="function">
    <text evidence="16">Plays a major role in the induction and maintenance of cellular transformation. E6 associates with host UBE3A/E6-AP ubiquitin-protein ligase and modulates its activity. Protects host keratinocytes from apoptosis by mediating the degradation of host BAK1. May also inhibit host immune response.</text>
</comment>
<dbReference type="GO" id="GO:0006351">
    <property type="term" value="P:DNA-templated transcription"/>
    <property type="evidence" value="ECO:0007669"/>
    <property type="project" value="UniProtKB-UniRule"/>
</dbReference>
<dbReference type="Pfam" id="PF00518">
    <property type="entry name" value="E6"/>
    <property type="match status" value="1"/>
</dbReference>
<keyword evidence="11 16" id="KW-0010">Activator</keyword>
<keyword evidence="2 16" id="KW-0244">Early protein</keyword>
<evidence type="ECO:0000256" key="1">
    <source>
        <dbReference type="ARBA" id="ARBA00006346"/>
    </source>
</evidence>
<evidence type="ECO:0000256" key="8">
    <source>
        <dbReference type="ARBA" id="ARBA00022833"/>
    </source>
</evidence>
<evidence type="ECO:0000313" key="18">
    <source>
        <dbReference type="EMBL" id="AYA93497.1"/>
    </source>
</evidence>
<evidence type="ECO:0000256" key="11">
    <source>
        <dbReference type="ARBA" id="ARBA00023159"/>
    </source>
</evidence>
<keyword evidence="12 16" id="KW-0804">Transcription</keyword>
<protein>
    <recommendedName>
        <fullName evidence="16 17">Protein E6</fullName>
    </recommendedName>
</protein>
<evidence type="ECO:0000256" key="10">
    <source>
        <dbReference type="ARBA" id="ARBA00023125"/>
    </source>
</evidence>
<keyword evidence="6 16" id="KW-0479">Metal-binding</keyword>
<dbReference type="GO" id="GO:0030430">
    <property type="term" value="C:host cell cytoplasm"/>
    <property type="evidence" value="ECO:0007669"/>
    <property type="project" value="UniProtKB-SubCell"/>
</dbReference>
<reference evidence="18" key="1">
    <citation type="journal article" date="2018" name="Nat. Med.">
        <title>Expanded skin virome in DOCK8-deficient patients.</title>
        <authorList>
            <consortium name="NISC Comparative Sequencing Program"/>
            <person name="Tirosh O."/>
            <person name="Conlan S."/>
            <person name="Deming C."/>
            <person name="Lee-Lin S.Q."/>
            <person name="Huang X."/>
            <person name="Su H.C."/>
            <person name="Freeman A.F."/>
            <person name="Segre J.A."/>
            <person name="Kong H.H."/>
        </authorList>
    </citation>
    <scope>NUCLEOTIDE SEQUENCE</scope>
    <source>
        <strain evidence="18">HPV-mSK_023</strain>
    </source>
</reference>
<evidence type="ECO:0000256" key="13">
    <source>
        <dbReference type="ARBA" id="ARBA00023200"/>
    </source>
</evidence>
<comment type="subcellular location">
    <subcellularLocation>
        <location evidence="16 17">Host cytoplasm</location>
    </subcellularLocation>
    <subcellularLocation>
        <location evidence="16 17">Host nucleus</location>
    </subcellularLocation>
</comment>
<keyword evidence="15 16" id="KW-1119">Modulation of host cell apoptosis by virus</keyword>
<dbReference type="GO" id="GO:0039648">
    <property type="term" value="P:symbiont-mediated perturbation of host ubiquitin-like protein modification"/>
    <property type="evidence" value="ECO:0007669"/>
    <property type="project" value="UniProtKB-UniRule"/>
</dbReference>
<organism evidence="18">
    <name type="scientific">Human papillomavirus</name>
    <dbReference type="NCBI Taxonomy" id="10566"/>
    <lineage>
        <taxon>Viruses</taxon>
        <taxon>Monodnaviria</taxon>
        <taxon>Shotokuvirae</taxon>
        <taxon>Cossaviricota</taxon>
        <taxon>Papovaviricetes</taxon>
        <taxon>Zurhausenvirales</taxon>
        <taxon>Papillomaviridae</taxon>
    </lineage>
</organism>
<evidence type="ECO:0000256" key="2">
    <source>
        <dbReference type="ARBA" id="ARBA00022518"/>
    </source>
</evidence>
<proteinExistence type="inferred from homology"/>
<evidence type="ECO:0000256" key="9">
    <source>
        <dbReference type="ARBA" id="ARBA00023015"/>
    </source>
</evidence>